<protein>
    <submittedName>
        <fullName evidence="2">Uncharacterized protein</fullName>
    </submittedName>
</protein>
<proteinExistence type="predicted"/>
<reference evidence="2" key="1">
    <citation type="submission" date="2020-11" db="EMBL/GenBank/DDBJ databases">
        <authorList>
            <person name="Koelle M."/>
            <person name="Horta M.A.C."/>
            <person name="Nowrousian M."/>
            <person name="Ohm R.A."/>
            <person name="Benz P."/>
            <person name="Pilgard A."/>
        </authorList>
    </citation>
    <scope>NUCLEOTIDE SEQUENCE</scope>
    <source>
        <strain evidence="2">FPRL280</strain>
    </source>
</reference>
<evidence type="ECO:0000313" key="2">
    <source>
        <dbReference type="EMBL" id="KAF9807566.1"/>
    </source>
</evidence>
<organism evidence="2 3">
    <name type="scientific">Rhodonia placenta</name>
    <dbReference type="NCBI Taxonomy" id="104341"/>
    <lineage>
        <taxon>Eukaryota</taxon>
        <taxon>Fungi</taxon>
        <taxon>Dikarya</taxon>
        <taxon>Basidiomycota</taxon>
        <taxon>Agaricomycotina</taxon>
        <taxon>Agaricomycetes</taxon>
        <taxon>Polyporales</taxon>
        <taxon>Adustoporiaceae</taxon>
        <taxon>Rhodonia</taxon>
    </lineage>
</organism>
<feature type="compositionally biased region" description="Basic and acidic residues" evidence="1">
    <location>
        <begin position="1"/>
        <end position="14"/>
    </location>
</feature>
<reference evidence="2" key="2">
    <citation type="journal article" name="Front. Microbiol.">
        <title>Degradative Capacity of Two Strains of Rhodonia placenta: From Phenotype to Genotype.</title>
        <authorList>
            <person name="Kolle M."/>
            <person name="Horta M.A.C."/>
            <person name="Nowrousian M."/>
            <person name="Ohm R.A."/>
            <person name="Benz J.P."/>
            <person name="Pilgard A."/>
        </authorList>
    </citation>
    <scope>NUCLEOTIDE SEQUENCE</scope>
    <source>
        <strain evidence="2">FPRL280</strain>
    </source>
</reference>
<sequence length="153" mass="16864">MYERTLARQLDHRAPWRPPRTRGKSPSGAKLRPTPAPRPMRRPTPGGPKWSSGPSGPMEETPLAEQQDHCAAGRSPRCAVTCDGQHLRLELSRSLGIGGPVEETSLAEGETVSRPWVRRSAWGGGIVLTDGQRRSEIQKPYTCGLLHLLRFVL</sequence>
<feature type="region of interest" description="Disordered" evidence="1">
    <location>
        <begin position="1"/>
        <end position="76"/>
    </location>
</feature>
<name>A0A8H7NWY3_9APHY</name>
<evidence type="ECO:0000256" key="1">
    <source>
        <dbReference type="SAM" id="MobiDB-lite"/>
    </source>
</evidence>
<dbReference type="Proteomes" id="UP000639403">
    <property type="component" value="Unassembled WGS sequence"/>
</dbReference>
<evidence type="ECO:0000313" key="3">
    <source>
        <dbReference type="Proteomes" id="UP000639403"/>
    </source>
</evidence>
<gene>
    <name evidence="2" type="ORF">IEO21_08149</name>
</gene>
<comment type="caution">
    <text evidence="2">The sequence shown here is derived from an EMBL/GenBank/DDBJ whole genome shotgun (WGS) entry which is preliminary data.</text>
</comment>
<feature type="compositionally biased region" description="Low complexity" evidence="1">
    <location>
        <begin position="43"/>
        <end position="57"/>
    </location>
</feature>
<dbReference type="EMBL" id="JADOXO010000269">
    <property type="protein sequence ID" value="KAF9807566.1"/>
    <property type="molecule type" value="Genomic_DNA"/>
</dbReference>
<dbReference type="AlphaFoldDB" id="A0A8H7NWY3"/>
<accession>A0A8H7NWY3</accession>